<evidence type="ECO:0000313" key="2">
    <source>
        <dbReference type="Proteomes" id="UP000017184"/>
    </source>
</evidence>
<dbReference type="STRING" id="946483.Cenrod_0151"/>
<dbReference type="KEGG" id="cbx:Cenrod_0151"/>
<evidence type="ECO:0008006" key="3">
    <source>
        <dbReference type="Google" id="ProtNLM"/>
    </source>
</evidence>
<accession>U5N7V2</accession>
<dbReference type="Gene3D" id="3.40.1350.10">
    <property type="match status" value="1"/>
</dbReference>
<dbReference type="GO" id="GO:0003676">
    <property type="term" value="F:nucleic acid binding"/>
    <property type="evidence" value="ECO:0007669"/>
    <property type="project" value="InterPro"/>
</dbReference>
<dbReference type="EMBL" id="CP004885">
    <property type="protein sequence ID" value="AGX86284.1"/>
    <property type="molecule type" value="Genomic_DNA"/>
</dbReference>
<name>U5N7V2_9BURK</name>
<dbReference type="Proteomes" id="UP000017184">
    <property type="component" value="Chromosome"/>
</dbReference>
<gene>
    <name evidence="1" type="ORF">Cenrod_0151</name>
</gene>
<protein>
    <recommendedName>
        <fullName evidence="3">VRR-NUC domain-containing protein</fullName>
    </recommendedName>
</protein>
<proteinExistence type="predicted"/>
<organism evidence="1 2">
    <name type="scientific">Candidatus Symbiobacter mobilis CR</name>
    <dbReference type="NCBI Taxonomy" id="946483"/>
    <lineage>
        <taxon>Bacteria</taxon>
        <taxon>Pseudomonadati</taxon>
        <taxon>Pseudomonadota</taxon>
        <taxon>Betaproteobacteria</taxon>
        <taxon>Burkholderiales</taxon>
        <taxon>Comamonadaceae</taxon>
    </lineage>
</organism>
<evidence type="ECO:0000313" key="1">
    <source>
        <dbReference type="EMBL" id="AGX86284.1"/>
    </source>
</evidence>
<dbReference type="InterPro" id="IPR011856">
    <property type="entry name" value="tRNA_endonuc-like_dom_sf"/>
</dbReference>
<dbReference type="AlphaFoldDB" id="U5N7V2"/>
<sequence>MGATTWAGVLQQLALEQESYKSFIPPKKCPVCGNYTKIRKFNFTEINGCSGYANGVCLYGKTYYYQETLARIDLIDRFVPSELKNELICELCKSGPNGLPDIVGFADGVLHFLEVKDISEKLSQEQIRWLNWLGKYKDDGMSYLIRVTNKYLYPLAASHRL</sequence>
<keyword evidence="2" id="KW-1185">Reference proteome</keyword>
<reference evidence="1 2" key="1">
    <citation type="journal article" date="2013" name="Genome Biol.">
        <title>Genomic analysis reveals key aspects of prokaryotic symbiosis in the phototrophic consortium "Chlorochromatium aggregatum".</title>
        <authorList>
            <person name="Liu Z."/>
            <person name="Muller J."/>
            <person name="Li T."/>
            <person name="Alvey R.M."/>
            <person name="Vogl K."/>
            <person name="Frigaard N.U."/>
            <person name="Rockwell N.C."/>
            <person name="Boyd E.S."/>
            <person name="Tomsho L.P."/>
            <person name="Schuster S.C."/>
            <person name="Henke P."/>
            <person name="Rohde M."/>
            <person name="Overmann J."/>
            <person name="Bryant D.A."/>
        </authorList>
    </citation>
    <scope>NUCLEOTIDE SEQUENCE [LARGE SCALE GENOMIC DNA]</scope>
    <source>
        <strain evidence="1">CR</strain>
    </source>
</reference>
<dbReference type="HOGENOM" id="CLU_1640717_0_0_4"/>